<dbReference type="PANTHER" id="PTHR11097">
    <property type="entry name" value="EXOSOME COMPLEX EXONUCLEASE RIBOSOMAL RNA PROCESSING PROTEIN"/>
    <property type="match status" value="1"/>
</dbReference>
<dbReference type="InterPro" id="IPR001247">
    <property type="entry name" value="ExoRNase_PH_dom1"/>
</dbReference>
<dbReference type="GO" id="GO:0000177">
    <property type="term" value="C:cytoplasmic exosome (RNase complex)"/>
    <property type="evidence" value="ECO:0007669"/>
    <property type="project" value="TreeGrafter"/>
</dbReference>
<keyword evidence="12" id="KW-0540">Nuclease</keyword>
<evidence type="ECO:0000256" key="7">
    <source>
        <dbReference type="ARBA" id="ARBA00022884"/>
    </source>
</evidence>
<evidence type="ECO:0000256" key="3">
    <source>
        <dbReference type="ARBA" id="ARBA00006678"/>
    </source>
</evidence>
<dbReference type="AlphaFoldDB" id="A0AAJ0C4Q9"/>
<keyword evidence="8" id="KW-0539">Nucleus</keyword>
<dbReference type="RefSeq" id="XP_060284880.1">
    <property type="nucleotide sequence ID" value="XM_060427456.1"/>
</dbReference>
<dbReference type="GO" id="GO:0071038">
    <property type="term" value="P:TRAMP-dependent tRNA surveillance pathway"/>
    <property type="evidence" value="ECO:0007669"/>
    <property type="project" value="TreeGrafter"/>
</dbReference>
<evidence type="ECO:0000256" key="10">
    <source>
        <dbReference type="SAM" id="MobiDB-lite"/>
    </source>
</evidence>
<organism evidence="12 13">
    <name type="scientific">Phialemonium atrogriseum</name>
    <dbReference type="NCBI Taxonomy" id="1093897"/>
    <lineage>
        <taxon>Eukaryota</taxon>
        <taxon>Fungi</taxon>
        <taxon>Dikarya</taxon>
        <taxon>Ascomycota</taxon>
        <taxon>Pezizomycotina</taxon>
        <taxon>Sordariomycetes</taxon>
        <taxon>Sordariomycetidae</taxon>
        <taxon>Cephalothecales</taxon>
        <taxon>Cephalothecaceae</taxon>
        <taxon>Phialemonium</taxon>
    </lineage>
</organism>
<accession>A0AAJ0C4Q9</accession>
<evidence type="ECO:0000313" key="12">
    <source>
        <dbReference type="EMBL" id="KAK1768667.1"/>
    </source>
</evidence>
<dbReference type="GO" id="GO:0071028">
    <property type="term" value="P:nuclear mRNA surveillance"/>
    <property type="evidence" value="ECO:0007669"/>
    <property type="project" value="TreeGrafter"/>
</dbReference>
<dbReference type="GeneID" id="85310643"/>
<keyword evidence="6" id="KW-0271">Exosome</keyword>
<keyword evidence="12" id="KW-0378">Hydrolase</keyword>
<feature type="domain" description="Exoribonuclease phosphorolytic" evidence="11">
    <location>
        <begin position="44"/>
        <end position="231"/>
    </location>
</feature>
<protein>
    <recommendedName>
        <fullName evidence="9">Ribosomal RNA-processing protein 43</fullName>
    </recommendedName>
</protein>
<dbReference type="GO" id="GO:0035925">
    <property type="term" value="F:mRNA 3'-UTR AU-rich region binding"/>
    <property type="evidence" value="ECO:0007669"/>
    <property type="project" value="TreeGrafter"/>
</dbReference>
<dbReference type="InterPro" id="IPR027408">
    <property type="entry name" value="PNPase/RNase_PH_dom_sf"/>
</dbReference>
<dbReference type="Proteomes" id="UP001244011">
    <property type="component" value="Unassembled WGS sequence"/>
</dbReference>
<dbReference type="GO" id="GO:0004527">
    <property type="term" value="F:exonuclease activity"/>
    <property type="evidence" value="ECO:0007669"/>
    <property type="project" value="UniProtKB-KW"/>
</dbReference>
<evidence type="ECO:0000256" key="5">
    <source>
        <dbReference type="ARBA" id="ARBA00022552"/>
    </source>
</evidence>
<keyword evidence="5" id="KW-0698">rRNA processing</keyword>
<dbReference type="GO" id="GO:0000467">
    <property type="term" value="P:exonucleolytic trimming to generate mature 3'-end of 5.8S rRNA from tricistronic rRNA transcript (SSU-rRNA, 5.8S rRNA, LSU-rRNA)"/>
    <property type="evidence" value="ECO:0007669"/>
    <property type="project" value="TreeGrafter"/>
</dbReference>
<dbReference type="GO" id="GO:0034475">
    <property type="term" value="P:U4 snRNA 3'-end processing"/>
    <property type="evidence" value="ECO:0007669"/>
    <property type="project" value="TreeGrafter"/>
</dbReference>
<comment type="subcellular location">
    <subcellularLocation>
        <location evidence="1">Cytoplasm</location>
    </subcellularLocation>
    <subcellularLocation>
        <location evidence="2">Nucleus</location>
        <location evidence="2">Nucleolus</location>
    </subcellularLocation>
</comment>
<evidence type="ECO:0000256" key="6">
    <source>
        <dbReference type="ARBA" id="ARBA00022835"/>
    </source>
</evidence>
<dbReference type="GO" id="GO:0034476">
    <property type="term" value="P:U5 snRNA 3'-end processing"/>
    <property type="evidence" value="ECO:0007669"/>
    <property type="project" value="TreeGrafter"/>
</dbReference>
<keyword evidence="12" id="KW-0269">Exonuclease</keyword>
<dbReference type="EMBL" id="MU839004">
    <property type="protein sequence ID" value="KAK1768667.1"/>
    <property type="molecule type" value="Genomic_DNA"/>
</dbReference>
<dbReference type="InterPro" id="IPR036345">
    <property type="entry name" value="ExoRNase_PH_dom2_sf"/>
</dbReference>
<dbReference type="InterPro" id="IPR020568">
    <property type="entry name" value="Ribosomal_Su5_D2-typ_SF"/>
</dbReference>
<feature type="region of interest" description="Disordered" evidence="10">
    <location>
        <begin position="31"/>
        <end position="57"/>
    </location>
</feature>
<keyword evidence="4" id="KW-0963">Cytoplasm</keyword>
<comment type="caution">
    <text evidence="12">The sequence shown here is derived from an EMBL/GenBank/DDBJ whole genome shotgun (WGS) entry which is preliminary data.</text>
</comment>
<dbReference type="GO" id="GO:0034473">
    <property type="term" value="P:U1 snRNA 3'-end processing"/>
    <property type="evidence" value="ECO:0007669"/>
    <property type="project" value="TreeGrafter"/>
</dbReference>
<dbReference type="GO" id="GO:0005730">
    <property type="term" value="C:nucleolus"/>
    <property type="evidence" value="ECO:0007669"/>
    <property type="project" value="UniProtKB-SubCell"/>
</dbReference>
<gene>
    <name evidence="12" type="ORF">QBC33DRAFT_533301</name>
</gene>
<evidence type="ECO:0000256" key="9">
    <source>
        <dbReference type="ARBA" id="ARBA00030617"/>
    </source>
</evidence>
<dbReference type="PANTHER" id="PTHR11097:SF9">
    <property type="entry name" value="EXOSOME COMPLEX COMPONENT RRP43"/>
    <property type="match status" value="1"/>
</dbReference>
<feature type="region of interest" description="Disordered" evidence="10">
    <location>
        <begin position="88"/>
        <end position="108"/>
    </location>
</feature>
<evidence type="ECO:0000259" key="11">
    <source>
        <dbReference type="Pfam" id="PF01138"/>
    </source>
</evidence>
<sequence length="313" mass="33829">MASSLTFPRATFAKLSPHPFLLANLNPTAADIPPTRTNGRLPHQARPPQVNTSSLSHAHGSAVVRAGDTTVICGVRGEILPVANIPQFRASDNNSSNSTPDTLGGAGAKSRELRDYDLLVPNVELATGCAPQFLPGAPPSAAAQTLATRVYELLHSCGVLAPEDLRIWYTPPTAKEDGEEEEEGGDARMAGGEDDEGRRRPEIVAYWTLYVDLLFVSFDGNAFDAAWAAVFLEKEHGPSAPGEGGKHWVLMDPDRLEEGLCQERITMVVDRSSGETKVRGISKAGGTVLGPGFMRDFAHQAERRWDEFQKAMR</sequence>
<keyword evidence="7" id="KW-0694">RNA-binding</keyword>
<evidence type="ECO:0000256" key="2">
    <source>
        <dbReference type="ARBA" id="ARBA00004604"/>
    </source>
</evidence>
<feature type="region of interest" description="Disordered" evidence="10">
    <location>
        <begin position="174"/>
        <end position="195"/>
    </location>
</feature>
<dbReference type="Gene3D" id="3.30.230.70">
    <property type="entry name" value="GHMP Kinase, N-terminal domain"/>
    <property type="match status" value="2"/>
</dbReference>
<evidence type="ECO:0000256" key="1">
    <source>
        <dbReference type="ARBA" id="ARBA00004496"/>
    </source>
</evidence>
<dbReference type="GO" id="GO:0016075">
    <property type="term" value="P:rRNA catabolic process"/>
    <property type="evidence" value="ECO:0007669"/>
    <property type="project" value="TreeGrafter"/>
</dbReference>
<evidence type="ECO:0000256" key="8">
    <source>
        <dbReference type="ARBA" id="ARBA00023242"/>
    </source>
</evidence>
<dbReference type="GO" id="GO:0071035">
    <property type="term" value="P:nuclear polyadenylation-dependent rRNA catabolic process"/>
    <property type="evidence" value="ECO:0007669"/>
    <property type="project" value="TreeGrafter"/>
</dbReference>
<comment type="similarity">
    <text evidence="3">Belongs to the RNase PH family.</text>
</comment>
<evidence type="ECO:0000313" key="13">
    <source>
        <dbReference type="Proteomes" id="UP001244011"/>
    </source>
</evidence>
<dbReference type="GO" id="GO:0000176">
    <property type="term" value="C:nuclear exosome (RNase complex)"/>
    <property type="evidence" value="ECO:0007669"/>
    <property type="project" value="TreeGrafter"/>
</dbReference>
<evidence type="ECO:0000256" key="4">
    <source>
        <dbReference type="ARBA" id="ARBA00022490"/>
    </source>
</evidence>
<dbReference type="SUPFAM" id="SSF55666">
    <property type="entry name" value="Ribonuclease PH domain 2-like"/>
    <property type="match status" value="1"/>
</dbReference>
<reference evidence="12" key="1">
    <citation type="submission" date="2023-06" db="EMBL/GenBank/DDBJ databases">
        <title>Genome-scale phylogeny and comparative genomics of the fungal order Sordariales.</title>
        <authorList>
            <consortium name="Lawrence Berkeley National Laboratory"/>
            <person name="Hensen N."/>
            <person name="Bonometti L."/>
            <person name="Westerberg I."/>
            <person name="Brannstrom I.O."/>
            <person name="Guillou S."/>
            <person name="Cros-Aarteil S."/>
            <person name="Calhoun S."/>
            <person name="Haridas S."/>
            <person name="Kuo A."/>
            <person name="Mondo S."/>
            <person name="Pangilinan J."/>
            <person name="Riley R."/>
            <person name="Labutti K."/>
            <person name="Andreopoulos B."/>
            <person name="Lipzen A."/>
            <person name="Chen C."/>
            <person name="Yanf M."/>
            <person name="Daum C."/>
            <person name="Ng V."/>
            <person name="Clum A."/>
            <person name="Steindorff A."/>
            <person name="Ohm R."/>
            <person name="Martin F."/>
            <person name="Silar P."/>
            <person name="Natvig D."/>
            <person name="Lalanne C."/>
            <person name="Gautier V."/>
            <person name="Ament-Velasquez S.L."/>
            <person name="Kruys A."/>
            <person name="Hutchinson M.I."/>
            <person name="Powell A.J."/>
            <person name="Barry K."/>
            <person name="Miller A.N."/>
            <person name="Grigoriev I.V."/>
            <person name="Debuchy R."/>
            <person name="Gladieux P."/>
            <person name="Thoren M.H."/>
            <person name="Johannesson H."/>
        </authorList>
    </citation>
    <scope>NUCLEOTIDE SEQUENCE</scope>
    <source>
        <strain evidence="12">8032-3</strain>
    </source>
</reference>
<proteinExistence type="inferred from homology"/>
<keyword evidence="13" id="KW-1185">Reference proteome</keyword>
<name>A0AAJ0C4Q9_9PEZI</name>
<dbReference type="SUPFAM" id="SSF54211">
    <property type="entry name" value="Ribosomal protein S5 domain 2-like"/>
    <property type="match status" value="1"/>
</dbReference>
<dbReference type="Pfam" id="PF01138">
    <property type="entry name" value="RNase_PH"/>
    <property type="match status" value="1"/>
</dbReference>
<dbReference type="InterPro" id="IPR050590">
    <property type="entry name" value="Exosome_comp_Rrp42_subfam"/>
</dbReference>